<dbReference type="PANTHER" id="PTHR42770">
    <property type="entry name" value="AMINO ACID TRANSPORTER-RELATED"/>
    <property type="match status" value="1"/>
</dbReference>
<evidence type="ECO:0000256" key="1">
    <source>
        <dbReference type="ARBA" id="ARBA00004141"/>
    </source>
</evidence>
<dbReference type="EMBL" id="JAULBC010000016">
    <property type="protein sequence ID" value="MEX6691293.1"/>
    <property type="molecule type" value="Genomic_DNA"/>
</dbReference>
<evidence type="ECO:0000256" key="3">
    <source>
        <dbReference type="ARBA" id="ARBA00022989"/>
    </source>
</evidence>
<dbReference type="PANTHER" id="PTHR42770:SF7">
    <property type="entry name" value="MEMBRANE PROTEIN"/>
    <property type="match status" value="1"/>
</dbReference>
<dbReference type="Proteomes" id="UP001560573">
    <property type="component" value="Unassembled WGS sequence"/>
</dbReference>
<dbReference type="InterPro" id="IPR050367">
    <property type="entry name" value="APC_superfamily"/>
</dbReference>
<feature type="domain" description="Amino acid permease/ SLC12A" evidence="6">
    <location>
        <begin position="15"/>
        <end position="424"/>
    </location>
</feature>
<keyword evidence="8" id="KW-1185">Reference proteome</keyword>
<dbReference type="InterPro" id="IPR004757">
    <property type="entry name" value="EtNH_permease"/>
</dbReference>
<dbReference type="InterPro" id="IPR004841">
    <property type="entry name" value="AA-permease/SLC12A_dom"/>
</dbReference>
<feature type="transmembrane region" description="Helical" evidence="5">
    <location>
        <begin position="14"/>
        <end position="32"/>
    </location>
</feature>
<feature type="transmembrane region" description="Helical" evidence="5">
    <location>
        <begin position="345"/>
        <end position="366"/>
    </location>
</feature>
<keyword evidence="2 5" id="KW-0812">Transmembrane</keyword>
<evidence type="ECO:0000256" key="4">
    <source>
        <dbReference type="ARBA" id="ARBA00023136"/>
    </source>
</evidence>
<dbReference type="Pfam" id="PF00324">
    <property type="entry name" value="AA_permease"/>
    <property type="match status" value="1"/>
</dbReference>
<comment type="caution">
    <text evidence="7">The sequence shown here is derived from an EMBL/GenBank/DDBJ whole genome shotgun (WGS) entry which is preliminary data.</text>
</comment>
<evidence type="ECO:0000313" key="7">
    <source>
        <dbReference type="EMBL" id="MEX6691293.1"/>
    </source>
</evidence>
<feature type="transmembrane region" description="Helical" evidence="5">
    <location>
        <begin position="183"/>
        <end position="202"/>
    </location>
</feature>
<gene>
    <name evidence="7" type="primary">eat</name>
    <name evidence="7" type="ORF">QTN47_27535</name>
</gene>
<feature type="transmembrane region" description="Helical" evidence="5">
    <location>
        <begin position="323"/>
        <end position="339"/>
    </location>
</feature>
<organism evidence="7 8">
    <name type="scientific">Danxiaibacter flavus</name>
    <dbReference type="NCBI Taxonomy" id="3049108"/>
    <lineage>
        <taxon>Bacteria</taxon>
        <taxon>Pseudomonadati</taxon>
        <taxon>Bacteroidota</taxon>
        <taxon>Chitinophagia</taxon>
        <taxon>Chitinophagales</taxon>
        <taxon>Chitinophagaceae</taxon>
        <taxon>Danxiaibacter</taxon>
    </lineage>
</organism>
<feature type="transmembrane region" description="Helical" evidence="5">
    <location>
        <begin position="146"/>
        <end position="171"/>
    </location>
</feature>
<feature type="transmembrane region" description="Helical" evidence="5">
    <location>
        <begin position="116"/>
        <end position="134"/>
    </location>
</feature>
<dbReference type="Gene3D" id="1.20.1740.10">
    <property type="entry name" value="Amino acid/polyamine transporter I"/>
    <property type="match status" value="1"/>
</dbReference>
<keyword evidence="4 5" id="KW-0472">Membrane</keyword>
<dbReference type="NCBIfam" id="TIGR00908">
    <property type="entry name" value="2A0305"/>
    <property type="match status" value="1"/>
</dbReference>
<dbReference type="PIRSF" id="PIRSF006060">
    <property type="entry name" value="AA_transporter"/>
    <property type="match status" value="1"/>
</dbReference>
<evidence type="ECO:0000259" key="6">
    <source>
        <dbReference type="Pfam" id="PF00324"/>
    </source>
</evidence>
<evidence type="ECO:0000256" key="2">
    <source>
        <dbReference type="ARBA" id="ARBA00022692"/>
    </source>
</evidence>
<feature type="transmembrane region" description="Helical" evidence="5">
    <location>
        <begin position="83"/>
        <end position="110"/>
    </location>
</feature>
<dbReference type="RefSeq" id="WP_369332710.1">
    <property type="nucleotide sequence ID" value="NZ_JAULBC010000016.1"/>
</dbReference>
<keyword evidence="3 5" id="KW-1133">Transmembrane helix</keyword>
<reference evidence="7 8" key="1">
    <citation type="submission" date="2023-07" db="EMBL/GenBank/DDBJ databases">
        <authorList>
            <person name="Lian W.-H."/>
        </authorList>
    </citation>
    <scope>NUCLEOTIDE SEQUENCE [LARGE SCALE GENOMIC DNA]</scope>
    <source>
        <strain evidence="7 8">SYSU DXS3180</strain>
    </source>
</reference>
<feature type="transmembrane region" description="Helical" evidence="5">
    <location>
        <begin position="274"/>
        <end position="294"/>
    </location>
</feature>
<protein>
    <submittedName>
        <fullName evidence="7">Ethanolamine permease</fullName>
    </submittedName>
</protein>
<feature type="transmembrane region" description="Helical" evidence="5">
    <location>
        <begin position="223"/>
        <end position="244"/>
    </location>
</feature>
<feature type="transmembrane region" description="Helical" evidence="5">
    <location>
        <begin position="409"/>
        <end position="426"/>
    </location>
</feature>
<feature type="transmembrane region" description="Helical" evidence="5">
    <location>
        <begin position="381"/>
        <end position="403"/>
    </location>
</feature>
<comment type="subcellular location">
    <subcellularLocation>
        <location evidence="1">Membrane</location>
        <topology evidence="1">Multi-pass membrane protein</topology>
    </subcellularLocation>
</comment>
<sequence>MSSSPSLKRVLKPAHLWAIAVGLVISGEYFGWNYGWGVAGTIGFLIATLIVTVLYVTFIFSFTELTTSIPHAGGPFAYARKAFGPLGGVIAGYATLVEFVFAPPAIAFALGSYVHFLYPAIAVKYTAVGCYVLFTLINMLGIKESAVFTLIVTVLAVAELLMFMGIVAPHFSLEKFTANNDHYGIGGIFAALPFAVWLYLGIEGVAMVAEEVHDPQRNIPKGYIWGIATLVLLALGVMIFSGGITDWRQLSAMDYPLPESISIVLGKTNSWTKFFAGIGLFGLIASFHGLIIGYSRQIFALARSGFLPGALAKVSKRFRTPDRALIAGGIAGLISIFTGTTDKVIILSALGAVFMYCISMVSLLVWKKKQTVASESFKTPLYPYFPILALVLSVICLIAIIWYNLLLSLIFFTGLAIVIMIFVLMGKHQDEITDEMLVEEIMA</sequence>
<evidence type="ECO:0000313" key="8">
    <source>
        <dbReference type="Proteomes" id="UP001560573"/>
    </source>
</evidence>
<accession>A0ABV3ZQJ9</accession>
<evidence type="ECO:0000256" key="5">
    <source>
        <dbReference type="SAM" id="Phobius"/>
    </source>
</evidence>
<feature type="transmembrane region" description="Helical" evidence="5">
    <location>
        <begin position="38"/>
        <end position="62"/>
    </location>
</feature>
<proteinExistence type="predicted"/>
<name>A0ABV3ZQJ9_9BACT</name>